<dbReference type="OrthoDB" id="9813659at2"/>
<protein>
    <recommendedName>
        <fullName evidence="4">3-dehydroquinate dehydratase</fullName>
        <shortName evidence="4">3-dehydroquinase</shortName>
        <ecNumber evidence="4">4.2.1.10</ecNumber>
    </recommendedName>
    <alternativeName>
        <fullName evidence="4">Type I DHQase</fullName>
    </alternativeName>
    <alternativeName>
        <fullName evidence="4">Type I dehydroquinase</fullName>
        <shortName evidence="4">DHQ1</shortName>
    </alternativeName>
</protein>
<keyword evidence="6" id="KW-1185">Reference proteome</keyword>
<dbReference type="NCBIfam" id="TIGR01093">
    <property type="entry name" value="aroD"/>
    <property type="match status" value="1"/>
</dbReference>
<comment type="subunit">
    <text evidence="4">Homodimer.</text>
</comment>
<dbReference type="EC" id="4.2.1.10" evidence="4"/>
<name>A0A1R1MMW1_9BACT</name>
<comment type="catalytic activity">
    <reaction evidence="1 4">
        <text>3-dehydroquinate = 3-dehydroshikimate + H2O</text>
        <dbReference type="Rhea" id="RHEA:21096"/>
        <dbReference type="ChEBI" id="CHEBI:15377"/>
        <dbReference type="ChEBI" id="CHEBI:16630"/>
        <dbReference type="ChEBI" id="CHEBI:32364"/>
        <dbReference type="EC" id="4.2.1.10"/>
    </reaction>
</comment>
<dbReference type="CDD" id="cd00502">
    <property type="entry name" value="DHQase_I"/>
    <property type="match status" value="1"/>
</dbReference>
<feature type="binding site" evidence="4">
    <location>
        <position position="197"/>
    </location>
    <ligand>
        <name>3-dehydroquinate</name>
        <dbReference type="ChEBI" id="CHEBI:32364"/>
    </ligand>
</feature>
<keyword evidence="4" id="KW-0028">Amino-acid biosynthesis</keyword>
<comment type="caution">
    <text evidence="5">The sequence shown here is derived from an EMBL/GenBank/DDBJ whole genome shotgun (WGS) entry which is preliminary data.</text>
</comment>
<dbReference type="Proteomes" id="UP000187408">
    <property type="component" value="Unassembled WGS sequence"/>
</dbReference>
<evidence type="ECO:0000256" key="3">
    <source>
        <dbReference type="ARBA" id="ARBA00023270"/>
    </source>
</evidence>
<comment type="pathway">
    <text evidence="4">Metabolic intermediate biosynthesis; chorismate biosynthesis; chorismate from D-erythrose 4-phosphate and phosphoenolpyruvate: step 3/7.</text>
</comment>
<feature type="binding site" evidence="4">
    <location>
        <position position="220"/>
    </location>
    <ligand>
        <name>3-dehydroquinate</name>
        <dbReference type="ChEBI" id="CHEBI:32364"/>
    </ligand>
</feature>
<dbReference type="GO" id="GO:0009073">
    <property type="term" value="P:aromatic amino acid family biosynthetic process"/>
    <property type="evidence" value="ECO:0007669"/>
    <property type="project" value="UniProtKB-KW"/>
</dbReference>
<dbReference type="EMBL" id="MOEN01000003">
    <property type="protein sequence ID" value="OMH41162.1"/>
    <property type="molecule type" value="Genomic_DNA"/>
</dbReference>
<dbReference type="Pfam" id="PF01487">
    <property type="entry name" value="DHquinase_I"/>
    <property type="match status" value="1"/>
</dbReference>
<dbReference type="HAMAP" id="MF_00214">
    <property type="entry name" value="AroD"/>
    <property type="match status" value="1"/>
</dbReference>
<dbReference type="GO" id="GO:0009423">
    <property type="term" value="P:chorismate biosynthetic process"/>
    <property type="evidence" value="ECO:0007669"/>
    <property type="project" value="UniProtKB-UniRule"/>
</dbReference>
<feature type="active site" description="Schiff-base intermediate with substrate" evidence="4">
    <location>
        <position position="159"/>
    </location>
</feature>
<dbReference type="InterPro" id="IPR050146">
    <property type="entry name" value="Type-I_3-dehydroquinase"/>
</dbReference>
<dbReference type="AlphaFoldDB" id="A0A1R1MMW1"/>
<keyword evidence="3 4" id="KW-0704">Schiff base</keyword>
<dbReference type="InterPro" id="IPR013785">
    <property type="entry name" value="Aldolase_TIM"/>
</dbReference>
<accession>A0A1R1MMW1</accession>
<evidence type="ECO:0000313" key="5">
    <source>
        <dbReference type="EMBL" id="OMH41162.1"/>
    </source>
</evidence>
<reference evidence="5 6" key="1">
    <citation type="submission" date="2016-10" db="EMBL/GenBank/DDBJ databases">
        <title>Genome sequence of a sulfur-reducing bacterium Desulfurobacterium indicum K6013.</title>
        <authorList>
            <person name="Cao J."/>
            <person name="Shao Z."/>
            <person name="Alain K."/>
            <person name="Jebbar M."/>
        </authorList>
    </citation>
    <scope>NUCLEOTIDE SEQUENCE [LARGE SCALE GENOMIC DNA]</scope>
    <source>
        <strain evidence="5 6">K6013</strain>
    </source>
</reference>
<evidence type="ECO:0000256" key="4">
    <source>
        <dbReference type="HAMAP-Rule" id="MF_00214"/>
    </source>
</evidence>
<keyword evidence="4" id="KW-0057">Aromatic amino acid biosynthesis</keyword>
<evidence type="ECO:0000256" key="1">
    <source>
        <dbReference type="ARBA" id="ARBA00001864"/>
    </source>
</evidence>
<dbReference type="PANTHER" id="PTHR43699">
    <property type="entry name" value="3-DEHYDROQUINATE DEHYDRATASE"/>
    <property type="match status" value="1"/>
</dbReference>
<dbReference type="STRING" id="1914305.BLW93_01345"/>
<gene>
    <name evidence="4" type="primary">aroD</name>
    <name evidence="5" type="ORF">BLW93_01345</name>
</gene>
<comment type="function">
    <text evidence="4">Involved in the third step of the chorismate pathway, which leads to the biosynthesis of aromatic amino acids. Catalyzes the cis-dehydration of 3-dehydroquinate (DHQ) and introduces the first double bond of the aromatic ring to yield 3-dehydroshikimate.</text>
</comment>
<dbReference type="InterPro" id="IPR001381">
    <property type="entry name" value="DHquinase_I"/>
</dbReference>
<comment type="caution">
    <text evidence="4">Lacks conserved residue(s) required for the propagation of feature annotation.</text>
</comment>
<keyword evidence="2 4" id="KW-0456">Lyase</keyword>
<sequence length="248" mass="28179">MQLGTVELGKIPRVILAINDDNLEEKLFKARELKIDLIEARIDLLKNLSKENIKRFLDTIGDFGFYTVATVRPMWEGGKFSKDEEKRLNTIKEVAEHPVVAAIDIELRAEKIIKRVITYTKSLRKKVIVSFHDFEKTPSSDEILNIASRAKEIGGDIVKCAFKANSIQDVSNTACTMKSIDMPKIFMLMGDKGSISRVDGFFFGSLLTYTFFGESVAPGQIEAENLIKLLMKFYPDYRKEKLKTEKVI</sequence>
<dbReference type="Gene3D" id="3.20.20.70">
    <property type="entry name" value="Aldolase class I"/>
    <property type="match status" value="1"/>
</dbReference>
<dbReference type="RefSeq" id="WP_076712319.1">
    <property type="nucleotide sequence ID" value="NZ_MOEN01000003.1"/>
</dbReference>
<dbReference type="PANTHER" id="PTHR43699:SF1">
    <property type="entry name" value="3-DEHYDROQUINATE DEHYDRATASE"/>
    <property type="match status" value="1"/>
</dbReference>
<comment type="similarity">
    <text evidence="4">Belongs to the type-I 3-dehydroquinase family.</text>
</comment>
<dbReference type="GO" id="GO:0003855">
    <property type="term" value="F:3-dehydroquinate dehydratase activity"/>
    <property type="evidence" value="ECO:0007669"/>
    <property type="project" value="UniProtKB-UniRule"/>
</dbReference>
<feature type="binding site" evidence="4">
    <location>
        <position position="72"/>
    </location>
    <ligand>
        <name>3-dehydroquinate</name>
        <dbReference type="ChEBI" id="CHEBI:32364"/>
    </ligand>
</feature>
<evidence type="ECO:0000313" key="6">
    <source>
        <dbReference type="Proteomes" id="UP000187408"/>
    </source>
</evidence>
<dbReference type="UniPathway" id="UPA00053">
    <property type="reaction ID" value="UER00086"/>
</dbReference>
<feature type="active site" description="Proton donor/acceptor" evidence="4">
    <location>
        <position position="132"/>
    </location>
</feature>
<dbReference type="GO" id="GO:0046279">
    <property type="term" value="P:3,4-dihydroxybenzoate biosynthetic process"/>
    <property type="evidence" value="ECO:0007669"/>
    <property type="project" value="TreeGrafter"/>
</dbReference>
<dbReference type="GO" id="GO:0008652">
    <property type="term" value="P:amino acid biosynthetic process"/>
    <property type="evidence" value="ECO:0007669"/>
    <property type="project" value="UniProtKB-KW"/>
</dbReference>
<organism evidence="5 6">
    <name type="scientific">Desulfurobacterium indicum</name>
    <dbReference type="NCBI Taxonomy" id="1914305"/>
    <lineage>
        <taxon>Bacteria</taxon>
        <taxon>Pseudomonadati</taxon>
        <taxon>Aquificota</taxon>
        <taxon>Aquificia</taxon>
        <taxon>Desulfurobacteriales</taxon>
        <taxon>Desulfurobacteriaceae</taxon>
        <taxon>Desulfurobacterium</taxon>
    </lineage>
</organism>
<proteinExistence type="inferred from homology"/>
<dbReference type="SUPFAM" id="SSF51569">
    <property type="entry name" value="Aldolase"/>
    <property type="match status" value="1"/>
</dbReference>
<feature type="binding site" evidence="4">
    <location>
        <begin position="39"/>
        <end position="41"/>
    </location>
    <ligand>
        <name>3-dehydroquinate</name>
        <dbReference type="ChEBI" id="CHEBI:32364"/>
    </ligand>
</feature>
<evidence type="ECO:0000256" key="2">
    <source>
        <dbReference type="ARBA" id="ARBA00023239"/>
    </source>
</evidence>